<organism evidence="1 2">
    <name type="scientific">Undibacterium fentianense</name>
    <dbReference type="NCBI Taxonomy" id="2828728"/>
    <lineage>
        <taxon>Bacteria</taxon>
        <taxon>Pseudomonadati</taxon>
        <taxon>Pseudomonadota</taxon>
        <taxon>Betaproteobacteria</taxon>
        <taxon>Burkholderiales</taxon>
        <taxon>Oxalobacteraceae</taxon>
        <taxon>Undibacterium</taxon>
    </lineage>
</organism>
<dbReference type="EMBL" id="JAGSPJ010000003">
    <property type="protein sequence ID" value="MBR7800259.1"/>
    <property type="molecule type" value="Genomic_DNA"/>
</dbReference>
<evidence type="ECO:0000313" key="1">
    <source>
        <dbReference type="EMBL" id="MBR7800259.1"/>
    </source>
</evidence>
<reference evidence="1" key="1">
    <citation type="submission" date="2021-04" db="EMBL/GenBank/DDBJ databases">
        <title>novel species isolated from subtropical streams in China.</title>
        <authorList>
            <person name="Lu H."/>
        </authorList>
    </citation>
    <scope>NUCLEOTIDE SEQUENCE</scope>
    <source>
        <strain evidence="1">FT137W</strain>
    </source>
</reference>
<dbReference type="Proteomes" id="UP000678545">
    <property type="component" value="Unassembled WGS sequence"/>
</dbReference>
<evidence type="ECO:0000313" key="2">
    <source>
        <dbReference type="Proteomes" id="UP000678545"/>
    </source>
</evidence>
<gene>
    <name evidence="1" type="ORF">KDM90_09640</name>
</gene>
<proteinExistence type="predicted"/>
<keyword evidence="2" id="KW-1185">Reference proteome</keyword>
<comment type="caution">
    <text evidence="1">The sequence shown here is derived from an EMBL/GenBank/DDBJ whole genome shotgun (WGS) entry which is preliminary data.</text>
</comment>
<accession>A0A941DZB2</accession>
<sequence length="101" mass="11384">MLLKIPSAIYGNKVIEYAELPMKILPLGYVFPKNGQAPLQSTDLVVIAVSVDAHDDSVYWVSCLNDQQEVITGEMYYTVESARNFLEAEYGVKDVKWIKVL</sequence>
<dbReference type="RefSeq" id="WP_212675373.1">
    <property type="nucleotide sequence ID" value="NZ_JAGSPJ010000003.1"/>
</dbReference>
<name>A0A941DZB2_9BURK</name>
<dbReference type="AlphaFoldDB" id="A0A941DZB2"/>
<protein>
    <submittedName>
        <fullName evidence="1">Uncharacterized protein</fullName>
    </submittedName>
</protein>